<comment type="caution">
    <text evidence="2">The sequence shown here is derived from an EMBL/GenBank/DDBJ whole genome shotgun (WGS) entry which is preliminary data.</text>
</comment>
<dbReference type="InterPro" id="IPR044202">
    <property type="entry name" value="LETM1/MDM38-like"/>
</dbReference>
<organism evidence="2 3">
    <name type="scientific">Acer yangbiense</name>
    <dbReference type="NCBI Taxonomy" id="1000413"/>
    <lineage>
        <taxon>Eukaryota</taxon>
        <taxon>Viridiplantae</taxon>
        <taxon>Streptophyta</taxon>
        <taxon>Embryophyta</taxon>
        <taxon>Tracheophyta</taxon>
        <taxon>Spermatophyta</taxon>
        <taxon>Magnoliopsida</taxon>
        <taxon>eudicotyledons</taxon>
        <taxon>Gunneridae</taxon>
        <taxon>Pentapetalae</taxon>
        <taxon>rosids</taxon>
        <taxon>malvids</taxon>
        <taxon>Sapindales</taxon>
        <taxon>Sapindaceae</taxon>
        <taxon>Hippocastanoideae</taxon>
        <taxon>Acereae</taxon>
        <taxon>Acer</taxon>
    </lineage>
</organism>
<sequence length="743" mass="82908">MVSFLSPRLPHLNYFQSFGLDSSQKVNRKALYSSKFNGKEQGNSILSKKNIYIGYLFKHYTSSSHVSLRVLLSSTTASAYDKSNGENGVAVVEGEEMEFNRVNCLVWVLHESARSFSLAVESLELAGSGAALAMAWNGKDVHEWHKRIAYGVAIYALLKMAIEVEVLLSHERHNNPSPVKTILTPKLNAVAEHIESQLSIRNPELVQWFRDVELPRIAGFFSSLLKKWSMEYAGSGVAGIIVAISCCAAVRKLGPGRISSPLFEMSMEDVLIELMNVCCDLVSMDKLHHLATEAGFELEFLFQFGRKVLPNKNTEELEFWIGLAQKKLSAAFQKETVLTGTQNLHEKVQADCLATLGLFAYLGRMTRIFLSNKGIKDLDELVKDFLSYLECGSLFIYPEFSSISVYQLFMEIVTDEIGWLDFYAAFPSMGNQERKRSKQHAIQAEKEIILSNVFGVCYDVFSGFAYFCRSTQQPLDADLLSFLLRSQRLLTVCLEDYWAAYDRSSNVLLKITETVASDHIPSIVSKGAARFPMVLEEKQDLVMQGLTENKFQHTSNLGKGSSSAGADTIISVKETSAVKSTSLQESFVTKYSNKLLRTSTDVWMGTQLLFIDIMVSLALLRKQLHGYKITTRERKKLKRTLNDIATLVPIAVLMLLPISMTDNVVMDSSGDEEGELFGRLRVKHYVNEISIEPSSTSASALAGNQKRAVEEGSSCQQLLKVTTSVTAAAVALTNRKKFRGLRQ</sequence>
<dbReference type="PANTHER" id="PTHR14009">
    <property type="entry name" value="LEUCINE ZIPPER-EF-HAND CONTAINING TRANSMEMBRANE PROTEIN"/>
    <property type="match status" value="1"/>
</dbReference>
<protein>
    <submittedName>
        <fullName evidence="2">Uncharacterized protein</fullName>
    </submittedName>
</protein>
<dbReference type="EMBL" id="VAHF01000002">
    <property type="protein sequence ID" value="TXG68928.1"/>
    <property type="molecule type" value="Genomic_DNA"/>
</dbReference>
<dbReference type="PANTHER" id="PTHR14009:SF34">
    <property type="entry name" value="LETM1 RBD DOMAIN-CONTAINING PROTEIN"/>
    <property type="match status" value="1"/>
</dbReference>
<keyword evidence="1" id="KW-0812">Transmembrane</keyword>
<evidence type="ECO:0000313" key="2">
    <source>
        <dbReference type="EMBL" id="TXG68928.1"/>
    </source>
</evidence>
<feature type="transmembrane region" description="Helical" evidence="1">
    <location>
        <begin position="641"/>
        <end position="660"/>
    </location>
</feature>
<dbReference type="AlphaFoldDB" id="A0A5C7IIH1"/>
<evidence type="ECO:0000256" key="1">
    <source>
        <dbReference type="SAM" id="Phobius"/>
    </source>
</evidence>
<reference evidence="3" key="1">
    <citation type="journal article" date="2019" name="Gigascience">
        <title>De novo genome assembly of the endangered Acer yangbiense, a plant species with extremely small populations endemic to Yunnan Province, China.</title>
        <authorList>
            <person name="Yang J."/>
            <person name="Wariss H.M."/>
            <person name="Tao L."/>
            <person name="Zhang R."/>
            <person name="Yun Q."/>
            <person name="Hollingsworth P."/>
            <person name="Dao Z."/>
            <person name="Luo G."/>
            <person name="Guo H."/>
            <person name="Ma Y."/>
            <person name="Sun W."/>
        </authorList>
    </citation>
    <scope>NUCLEOTIDE SEQUENCE [LARGE SCALE GENOMIC DNA]</scope>
    <source>
        <strain evidence="3">cv. Malutang</strain>
    </source>
</reference>
<feature type="transmembrane region" description="Helical" evidence="1">
    <location>
        <begin position="602"/>
        <end position="620"/>
    </location>
</feature>
<dbReference type="GO" id="GO:0005743">
    <property type="term" value="C:mitochondrial inner membrane"/>
    <property type="evidence" value="ECO:0007669"/>
    <property type="project" value="InterPro"/>
</dbReference>
<evidence type="ECO:0000313" key="3">
    <source>
        <dbReference type="Proteomes" id="UP000323000"/>
    </source>
</evidence>
<accession>A0A5C7IIH1</accession>
<dbReference type="Proteomes" id="UP000323000">
    <property type="component" value="Chromosome 2"/>
</dbReference>
<gene>
    <name evidence="2" type="ORF">EZV62_003863</name>
</gene>
<keyword evidence="1" id="KW-0472">Membrane</keyword>
<dbReference type="GO" id="GO:0030003">
    <property type="term" value="P:intracellular monoatomic cation homeostasis"/>
    <property type="evidence" value="ECO:0007669"/>
    <property type="project" value="TreeGrafter"/>
</dbReference>
<keyword evidence="3" id="KW-1185">Reference proteome</keyword>
<name>A0A5C7IIH1_9ROSI</name>
<proteinExistence type="predicted"/>
<dbReference type="OrthoDB" id="275278at2759"/>
<keyword evidence="1" id="KW-1133">Transmembrane helix</keyword>